<reference evidence="10 11" key="1">
    <citation type="submission" date="2020-08" db="EMBL/GenBank/DDBJ databases">
        <title>Complete Genome Sequence of Effusibacillus dendaii Strain skT53, Isolated from Farmland soil.</title>
        <authorList>
            <person name="Konishi T."/>
            <person name="Kawasaki H."/>
        </authorList>
    </citation>
    <scope>NUCLEOTIDE SEQUENCE [LARGE SCALE GENOMIC DNA]</scope>
    <source>
        <strain evidence="11">skT53</strain>
    </source>
</reference>
<comment type="function">
    <text evidence="8">Transfers the 4'-phosphopantetheine moiety from coenzyme A to a Ser of acyl-carrier-protein.</text>
</comment>
<evidence type="ECO:0000313" key="10">
    <source>
        <dbReference type="EMBL" id="BCJ88055.1"/>
    </source>
</evidence>
<dbReference type="AlphaFoldDB" id="A0A7I8DD81"/>
<keyword evidence="7 8" id="KW-0275">Fatty acid biosynthesis</keyword>
<dbReference type="GO" id="GO:0008897">
    <property type="term" value="F:holo-[acyl-carrier-protein] synthase activity"/>
    <property type="evidence" value="ECO:0007669"/>
    <property type="project" value="UniProtKB-UniRule"/>
</dbReference>
<evidence type="ECO:0000256" key="5">
    <source>
        <dbReference type="ARBA" id="ARBA00022842"/>
    </source>
</evidence>
<evidence type="ECO:0000256" key="7">
    <source>
        <dbReference type="ARBA" id="ARBA00023160"/>
    </source>
</evidence>
<dbReference type="InterPro" id="IPR002582">
    <property type="entry name" value="ACPS"/>
</dbReference>
<evidence type="ECO:0000256" key="1">
    <source>
        <dbReference type="ARBA" id="ARBA00022516"/>
    </source>
</evidence>
<comment type="similarity">
    <text evidence="8">Belongs to the P-Pant transferase superfamily. AcpS family.</text>
</comment>
<evidence type="ECO:0000256" key="8">
    <source>
        <dbReference type="HAMAP-Rule" id="MF_00101"/>
    </source>
</evidence>
<evidence type="ECO:0000256" key="2">
    <source>
        <dbReference type="ARBA" id="ARBA00022679"/>
    </source>
</evidence>
<keyword evidence="8" id="KW-0963">Cytoplasm</keyword>
<dbReference type="Pfam" id="PF01648">
    <property type="entry name" value="ACPS"/>
    <property type="match status" value="1"/>
</dbReference>
<keyword evidence="3 8" id="KW-0479">Metal-binding</keyword>
<organism evidence="10 11">
    <name type="scientific">Effusibacillus dendaii</name>
    <dbReference type="NCBI Taxonomy" id="2743772"/>
    <lineage>
        <taxon>Bacteria</taxon>
        <taxon>Bacillati</taxon>
        <taxon>Bacillota</taxon>
        <taxon>Bacilli</taxon>
        <taxon>Bacillales</taxon>
        <taxon>Alicyclobacillaceae</taxon>
        <taxon>Effusibacillus</taxon>
    </lineage>
</organism>
<evidence type="ECO:0000313" key="11">
    <source>
        <dbReference type="Proteomes" id="UP000593802"/>
    </source>
</evidence>
<keyword evidence="2 8" id="KW-0808">Transferase</keyword>
<gene>
    <name evidence="8 10" type="primary">acpS</name>
    <name evidence="10" type="ORF">skT53_30400</name>
</gene>
<dbReference type="Proteomes" id="UP000593802">
    <property type="component" value="Chromosome"/>
</dbReference>
<dbReference type="EMBL" id="AP023366">
    <property type="protein sequence ID" value="BCJ88055.1"/>
    <property type="molecule type" value="Genomic_DNA"/>
</dbReference>
<dbReference type="NCBIfam" id="TIGR00516">
    <property type="entry name" value="acpS"/>
    <property type="match status" value="1"/>
</dbReference>
<keyword evidence="4 8" id="KW-0276">Fatty acid metabolism</keyword>
<dbReference type="GO" id="GO:0006633">
    <property type="term" value="P:fatty acid biosynthetic process"/>
    <property type="evidence" value="ECO:0007669"/>
    <property type="project" value="UniProtKB-UniRule"/>
</dbReference>
<keyword evidence="6 8" id="KW-0443">Lipid metabolism</keyword>
<comment type="catalytic activity">
    <reaction evidence="8">
        <text>apo-[ACP] + CoA = holo-[ACP] + adenosine 3',5'-bisphosphate + H(+)</text>
        <dbReference type="Rhea" id="RHEA:12068"/>
        <dbReference type="Rhea" id="RHEA-COMP:9685"/>
        <dbReference type="Rhea" id="RHEA-COMP:9690"/>
        <dbReference type="ChEBI" id="CHEBI:15378"/>
        <dbReference type="ChEBI" id="CHEBI:29999"/>
        <dbReference type="ChEBI" id="CHEBI:57287"/>
        <dbReference type="ChEBI" id="CHEBI:58343"/>
        <dbReference type="ChEBI" id="CHEBI:64479"/>
        <dbReference type="EC" id="2.7.8.7"/>
    </reaction>
</comment>
<dbReference type="GO" id="GO:0005737">
    <property type="term" value="C:cytoplasm"/>
    <property type="evidence" value="ECO:0007669"/>
    <property type="project" value="UniProtKB-SubCell"/>
</dbReference>
<feature type="binding site" evidence="8">
    <location>
        <position position="56"/>
    </location>
    <ligand>
        <name>Mg(2+)</name>
        <dbReference type="ChEBI" id="CHEBI:18420"/>
    </ligand>
</feature>
<feature type="domain" description="4'-phosphopantetheinyl transferase" evidence="9">
    <location>
        <begin position="4"/>
        <end position="104"/>
    </location>
</feature>
<feature type="binding site" evidence="8">
    <location>
        <position position="7"/>
    </location>
    <ligand>
        <name>Mg(2+)</name>
        <dbReference type="ChEBI" id="CHEBI:18420"/>
    </ligand>
</feature>
<sequence length="125" mass="13655">MPLIGVDLVEIRRIAESSKRDSFLKRIYTENELLLLQGVSDSRRLELLAGRFAAKEAVSKALGTGIAEQISFRDIETLHGSGGEPIVLLYGAAKQRADLLGVTDVKVSISHTAELAIAYIWMETA</sequence>
<protein>
    <recommendedName>
        <fullName evidence="8">Holo-[acyl-carrier-protein] synthase</fullName>
        <shortName evidence="8">Holo-ACP synthase</shortName>
        <ecNumber evidence="8">2.7.8.7</ecNumber>
    </recommendedName>
    <alternativeName>
        <fullName evidence="8">4'-phosphopantetheinyl transferase AcpS</fullName>
    </alternativeName>
</protein>
<keyword evidence="1 8" id="KW-0444">Lipid biosynthesis</keyword>
<dbReference type="HAMAP" id="MF_00101">
    <property type="entry name" value="AcpS"/>
    <property type="match status" value="1"/>
</dbReference>
<dbReference type="RefSeq" id="WP_200758698.1">
    <property type="nucleotide sequence ID" value="NZ_AP023366.1"/>
</dbReference>
<comment type="subcellular location">
    <subcellularLocation>
        <location evidence="8">Cytoplasm</location>
    </subcellularLocation>
</comment>
<name>A0A7I8DD81_9BACL</name>
<dbReference type="InterPro" id="IPR008278">
    <property type="entry name" value="4-PPantetheinyl_Trfase_dom"/>
</dbReference>
<dbReference type="Gene3D" id="3.90.470.20">
    <property type="entry name" value="4'-phosphopantetheinyl transferase domain"/>
    <property type="match status" value="1"/>
</dbReference>
<dbReference type="NCBIfam" id="TIGR00556">
    <property type="entry name" value="pantethn_trn"/>
    <property type="match status" value="1"/>
</dbReference>
<dbReference type="InterPro" id="IPR004568">
    <property type="entry name" value="Ppantetheine-prot_Trfase_dom"/>
</dbReference>
<evidence type="ECO:0000256" key="6">
    <source>
        <dbReference type="ARBA" id="ARBA00023098"/>
    </source>
</evidence>
<comment type="cofactor">
    <cofactor evidence="8">
        <name>Mg(2+)</name>
        <dbReference type="ChEBI" id="CHEBI:18420"/>
    </cofactor>
</comment>
<dbReference type="SUPFAM" id="SSF56214">
    <property type="entry name" value="4'-phosphopantetheinyl transferase"/>
    <property type="match status" value="1"/>
</dbReference>
<dbReference type="EC" id="2.7.8.7" evidence="8"/>
<evidence type="ECO:0000256" key="3">
    <source>
        <dbReference type="ARBA" id="ARBA00022723"/>
    </source>
</evidence>
<keyword evidence="5 8" id="KW-0460">Magnesium</keyword>
<evidence type="ECO:0000256" key="4">
    <source>
        <dbReference type="ARBA" id="ARBA00022832"/>
    </source>
</evidence>
<keyword evidence="11" id="KW-1185">Reference proteome</keyword>
<dbReference type="InterPro" id="IPR037143">
    <property type="entry name" value="4-PPantetheinyl_Trfase_dom_sf"/>
</dbReference>
<proteinExistence type="inferred from homology"/>
<evidence type="ECO:0000259" key="9">
    <source>
        <dbReference type="Pfam" id="PF01648"/>
    </source>
</evidence>
<dbReference type="GO" id="GO:0000287">
    <property type="term" value="F:magnesium ion binding"/>
    <property type="evidence" value="ECO:0007669"/>
    <property type="project" value="UniProtKB-UniRule"/>
</dbReference>
<dbReference type="KEGG" id="eff:skT53_30400"/>
<accession>A0A7I8DD81</accession>